<dbReference type="PANTHER" id="PTHR46401:SF2">
    <property type="entry name" value="GLYCOSYLTRANSFERASE WBBK-RELATED"/>
    <property type="match status" value="1"/>
</dbReference>
<gene>
    <name evidence="3" type="ORF">EG359_16305</name>
    <name evidence="4" type="ORF">SAMN05421768_103453</name>
</gene>
<protein>
    <submittedName>
        <fullName evidence="3 4">Glycosyltransferase</fullName>
    </submittedName>
</protein>
<dbReference type="Pfam" id="PF00534">
    <property type="entry name" value="Glycos_transf_1"/>
    <property type="match status" value="1"/>
</dbReference>
<keyword evidence="6" id="KW-1185">Reference proteome</keyword>
<dbReference type="Gene3D" id="3.40.50.2000">
    <property type="entry name" value="Glycogen Phosphorylase B"/>
    <property type="match status" value="1"/>
</dbReference>
<dbReference type="EMBL" id="FTNZ01000003">
    <property type="protein sequence ID" value="SIS33848.1"/>
    <property type="molecule type" value="Genomic_DNA"/>
</dbReference>
<dbReference type="PANTHER" id="PTHR46401">
    <property type="entry name" value="GLYCOSYLTRANSFERASE WBBK-RELATED"/>
    <property type="match status" value="1"/>
</dbReference>
<dbReference type="Proteomes" id="UP000279541">
    <property type="component" value="Chromosome"/>
</dbReference>
<evidence type="ECO:0000256" key="1">
    <source>
        <dbReference type="ARBA" id="ARBA00022679"/>
    </source>
</evidence>
<proteinExistence type="predicted"/>
<dbReference type="EMBL" id="CP033926">
    <property type="protein sequence ID" value="AZB01080.1"/>
    <property type="molecule type" value="Genomic_DNA"/>
</dbReference>
<dbReference type="SUPFAM" id="SSF53756">
    <property type="entry name" value="UDP-Glycosyltransferase/glycogen phosphorylase"/>
    <property type="match status" value="1"/>
</dbReference>
<evidence type="ECO:0000313" key="3">
    <source>
        <dbReference type="EMBL" id="AZB01080.1"/>
    </source>
</evidence>
<dbReference type="KEGG" id="cjt:EG359_16305"/>
<accession>A0A1N7I9U3</accession>
<dbReference type="STRING" id="112234.SAMN05421768_103453"/>
<reference evidence="4 5" key="1">
    <citation type="submission" date="2017-01" db="EMBL/GenBank/DDBJ databases">
        <authorList>
            <person name="Mah S.A."/>
            <person name="Swanson W.J."/>
            <person name="Moy G.W."/>
            <person name="Vacquier V.D."/>
        </authorList>
    </citation>
    <scope>NUCLEOTIDE SEQUENCE [LARGE SCALE GENOMIC DNA]</scope>
    <source>
        <strain evidence="4 5">DSM 16927</strain>
    </source>
</reference>
<dbReference type="GO" id="GO:0009103">
    <property type="term" value="P:lipopolysaccharide biosynthetic process"/>
    <property type="evidence" value="ECO:0007669"/>
    <property type="project" value="TreeGrafter"/>
</dbReference>
<organism evidence="4 5">
    <name type="scientific">Chryseobacterium joostei</name>
    <dbReference type="NCBI Taxonomy" id="112234"/>
    <lineage>
        <taxon>Bacteria</taxon>
        <taxon>Pseudomonadati</taxon>
        <taxon>Bacteroidota</taxon>
        <taxon>Flavobacteriia</taxon>
        <taxon>Flavobacteriales</taxon>
        <taxon>Weeksellaceae</taxon>
        <taxon>Chryseobacterium group</taxon>
        <taxon>Chryseobacterium</taxon>
    </lineage>
</organism>
<dbReference type="OrthoDB" id="9797829at2"/>
<evidence type="ECO:0000313" key="5">
    <source>
        <dbReference type="Proteomes" id="UP000186106"/>
    </source>
</evidence>
<evidence type="ECO:0000313" key="6">
    <source>
        <dbReference type="Proteomes" id="UP000279541"/>
    </source>
</evidence>
<dbReference type="GO" id="GO:0016757">
    <property type="term" value="F:glycosyltransferase activity"/>
    <property type="evidence" value="ECO:0007669"/>
    <property type="project" value="InterPro"/>
</dbReference>
<dbReference type="InterPro" id="IPR001296">
    <property type="entry name" value="Glyco_trans_1"/>
</dbReference>
<keyword evidence="1 4" id="KW-0808">Transferase</keyword>
<reference evidence="3 6" key="2">
    <citation type="submission" date="2018-11" db="EMBL/GenBank/DDBJ databases">
        <title>Proposal to divide the Flavobacteriaceae and reorganize its genera based on Amino Acid Identity values calculated from whole genome sequences.</title>
        <authorList>
            <person name="Nicholson A.C."/>
            <person name="Gulvik C.A."/>
            <person name="Whitney A.M."/>
            <person name="Humrighouse B.W."/>
            <person name="Bell M."/>
            <person name="Holmes B."/>
            <person name="Steigerwalt A.G."/>
            <person name="Villarma A."/>
            <person name="Sheth M."/>
            <person name="Batra D."/>
            <person name="Pryor J."/>
            <person name="Bernardet J.-F."/>
            <person name="Hugo C."/>
            <person name="Kampfer P."/>
            <person name="Newman J."/>
            <person name="McQuiston J.R."/>
        </authorList>
    </citation>
    <scope>NUCLEOTIDE SEQUENCE [LARGE SCALE GENOMIC DNA]</scope>
    <source>
        <strain evidence="3 6">DSM 16927</strain>
    </source>
</reference>
<evidence type="ECO:0000259" key="2">
    <source>
        <dbReference type="Pfam" id="PF00534"/>
    </source>
</evidence>
<dbReference type="Proteomes" id="UP000186106">
    <property type="component" value="Unassembled WGS sequence"/>
</dbReference>
<dbReference type="Gene3D" id="3.40.50.11090">
    <property type="match status" value="1"/>
</dbReference>
<sequence length="393" mass="45500">MMKKKLKIGILASPSLSGGNNVIFEHLSHIYKRGTFELVLIFDTVVKDEELFWFDGIQKLPRLALKEAEKTHFDVLIATFWRTCYGLLHLNADHYLYFNQSVESKFYPDSDFNNQNAAESTYLLGLNVITEASWIQKYIKNNYDIDSELVLNGIRKENYSAVGESHAPKESGKLRVLIEGNIQSSFKNVPKTIEICKKSKADEIWLLTNSPIQNYEGVDRVFSNIPTHETQKIYRSCDVLVKLSTVEGMFGPPLEMFHCGGTAITYNVTGHEEYMKHEFNSLIAEMNDDARILKYINSLKDNPQKLETLKKNALQTAKEWYNWEEASLAFEIAILNCIEKKQSSKKIIHNKIQLFEHWFTETNKVSEELKQTNRQLGLKIHKKLASIWKKYKR</sequence>
<dbReference type="AlphaFoldDB" id="A0A1N7I9U3"/>
<dbReference type="RefSeq" id="WP_076353174.1">
    <property type="nucleotide sequence ID" value="NZ_CP033926.1"/>
</dbReference>
<feature type="domain" description="Glycosyl transferase family 1" evidence="2">
    <location>
        <begin position="221"/>
        <end position="314"/>
    </location>
</feature>
<name>A0A1N7I9U3_9FLAO</name>
<evidence type="ECO:0000313" key="4">
    <source>
        <dbReference type="EMBL" id="SIS33848.1"/>
    </source>
</evidence>